<evidence type="ECO:0000313" key="4">
    <source>
        <dbReference type="Proteomes" id="UP001501758"/>
    </source>
</evidence>
<keyword evidence="4" id="KW-1185">Reference proteome</keyword>
<keyword evidence="1" id="KW-0175">Coiled coil</keyword>
<evidence type="ECO:0000256" key="1">
    <source>
        <dbReference type="SAM" id="Coils"/>
    </source>
</evidence>
<dbReference type="InterPro" id="IPR025381">
    <property type="entry name" value="DUF4296"/>
</dbReference>
<proteinExistence type="predicted"/>
<dbReference type="Proteomes" id="UP001501758">
    <property type="component" value="Unassembled WGS sequence"/>
</dbReference>
<evidence type="ECO:0000259" key="2">
    <source>
        <dbReference type="Pfam" id="PF14129"/>
    </source>
</evidence>
<dbReference type="Pfam" id="PF14129">
    <property type="entry name" value="DUF4296"/>
    <property type="match status" value="1"/>
</dbReference>
<organism evidence="3 4">
    <name type="scientific">Aquimarina litoralis</name>
    <dbReference type="NCBI Taxonomy" id="584605"/>
    <lineage>
        <taxon>Bacteria</taxon>
        <taxon>Pseudomonadati</taxon>
        <taxon>Bacteroidota</taxon>
        <taxon>Flavobacteriia</taxon>
        <taxon>Flavobacteriales</taxon>
        <taxon>Flavobacteriaceae</taxon>
        <taxon>Aquimarina</taxon>
    </lineage>
</organism>
<feature type="domain" description="DUF4296" evidence="2">
    <location>
        <begin position="16"/>
        <end position="97"/>
    </location>
</feature>
<sequence length="168" mass="19672">MLIAFSCQNLDKIDKPENFIEEEKMIEILTDIAFVKAAKGSYKKVFDIEKINPELYILEKHGIDSLVFVENNRWYISQLDGYEKIFNKVKKNIEVSKIKFEKLKKEEDSIKRIKDSLEKVKNGLNKEKILPSSLDELELVKEELMDAEMENAVKKRVKSSSLSRKKKQ</sequence>
<reference evidence="4" key="1">
    <citation type="journal article" date="2019" name="Int. J. Syst. Evol. Microbiol.">
        <title>The Global Catalogue of Microorganisms (GCM) 10K type strain sequencing project: providing services to taxonomists for standard genome sequencing and annotation.</title>
        <authorList>
            <consortium name="The Broad Institute Genomics Platform"/>
            <consortium name="The Broad Institute Genome Sequencing Center for Infectious Disease"/>
            <person name="Wu L."/>
            <person name="Ma J."/>
        </authorList>
    </citation>
    <scope>NUCLEOTIDE SEQUENCE [LARGE SCALE GENOMIC DNA]</scope>
    <source>
        <strain evidence="4">JCM 15974</strain>
    </source>
</reference>
<dbReference type="EMBL" id="BAAAGE010000001">
    <property type="protein sequence ID" value="GAA0712767.1"/>
    <property type="molecule type" value="Genomic_DNA"/>
</dbReference>
<name>A0ABP3TPT4_9FLAO</name>
<evidence type="ECO:0000313" key="3">
    <source>
        <dbReference type="EMBL" id="GAA0712767.1"/>
    </source>
</evidence>
<protein>
    <recommendedName>
        <fullName evidence="2">DUF4296 domain-containing protein</fullName>
    </recommendedName>
</protein>
<accession>A0ABP3TPT4</accession>
<comment type="caution">
    <text evidence="3">The sequence shown here is derived from an EMBL/GenBank/DDBJ whole genome shotgun (WGS) entry which is preliminary data.</text>
</comment>
<feature type="coiled-coil region" evidence="1">
    <location>
        <begin position="86"/>
        <end position="123"/>
    </location>
</feature>
<gene>
    <name evidence="3" type="ORF">GCM10009430_03540</name>
</gene>